<dbReference type="Proteomes" id="UP000177152">
    <property type="component" value="Unassembled WGS sequence"/>
</dbReference>
<evidence type="ECO:0000313" key="2">
    <source>
        <dbReference type="Proteomes" id="UP000177152"/>
    </source>
</evidence>
<organism evidence="1 2">
    <name type="scientific">Candidatus Sungbacteria bacterium RIFCSPHIGHO2_01_FULL_47_32</name>
    <dbReference type="NCBI Taxonomy" id="1802264"/>
    <lineage>
        <taxon>Bacteria</taxon>
        <taxon>Candidatus Sungiibacteriota</taxon>
    </lineage>
</organism>
<dbReference type="InterPro" id="IPR054194">
    <property type="entry name" value="DUF6899"/>
</dbReference>
<sequence length="222" mass="25191">MPYVPSKKTDGKSTDREVLARAVENLATVTAGKITNNLSLIKEYERVFLKVAEKLKLFAKKEKVFGDSASSDLAREIYNVSEPYNYEGAYLGELNYAITRFIQRVPQIKTASGAWASEIRYWLYAATIEALTYAHMHTAELGIGISGVFEDIKDEYKRRVNTAYEAEQIVKSGDCYDAPYYTRLVEVVDRNGRHVGYQEVMLKRSDKTLKEDILSAGKIVLY</sequence>
<dbReference type="EMBL" id="MHQC01000016">
    <property type="protein sequence ID" value="OGZ95205.1"/>
    <property type="molecule type" value="Genomic_DNA"/>
</dbReference>
<gene>
    <name evidence="1" type="ORF">A2633_00270</name>
</gene>
<name>A0A1G2K760_9BACT</name>
<protein>
    <submittedName>
        <fullName evidence="1">Uncharacterized protein</fullName>
    </submittedName>
</protein>
<proteinExistence type="predicted"/>
<comment type="caution">
    <text evidence="1">The sequence shown here is derived from an EMBL/GenBank/DDBJ whole genome shotgun (WGS) entry which is preliminary data.</text>
</comment>
<accession>A0A1G2K760</accession>
<reference evidence="1 2" key="1">
    <citation type="journal article" date="2016" name="Nat. Commun.">
        <title>Thousands of microbial genomes shed light on interconnected biogeochemical processes in an aquifer system.</title>
        <authorList>
            <person name="Anantharaman K."/>
            <person name="Brown C.T."/>
            <person name="Hug L.A."/>
            <person name="Sharon I."/>
            <person name="Castelle C.J."/>
            <person name="Probst A.J."/>
            <person name="Thomas B.C."/>
            <person name="Singh A."/>
            <person name="Wilkins M.J."/>
            <person name="Karaoz U."/>
            <person name="Brodie E.L."/>
            <person name="Williams K.H."/>
            <person name="Hubbard S.S."/>
            <person name="Banfield J.F."/>
        </authorList>
    </citation>
    <scope>NUCLEOTIDE SEQUENCE [LARGE SCALE GENOMIC DNA]</scope>
</reference>
<dbReference type="Pfam" id="PF21840">
    <property type="entry name" value="DUF6899"/>
    <property type="match status" value="1"/>
</dbReference>
<evidence type="ECO:0000313" key="1">
    <source>
        <dbReference type="EMBL" id="OGZ95205.1"/>
    </source>
</evidence>
<dbReference type="AlphaFoldDB" id="A0A1G2K760"/>